<comment type="caution">
    <text evidence="7">The sequence shown here is derived from an EMBL/GenBank/DDBJ whole genome shotgun (WGS) entry which is preliminary data.</text>
</comment>
<dbReference type="GO" id="GO:0009425">
    <property type="term" value="C:bacterial-type flagellum basal body"/>
    <property type="evidence" value="ECO:0007669"/>
    <property type="project" value="UniProtKB-SubCell"/>
</dbReference>
<keyword evidence="7" id="KW-0966">Cell projection</keyword>
<accession>A0A3A3ZCU7</accession>
<name>A0A3A3ZCU7_9ACTN</name>
<evidence type="ECO:0000313" key="8">
    <source>
        <dbReference type="Proteomes" id="UP000265614"/>
    </source>
</evidence>
<dbReference type="EMBL" id="QZEZ01000012">
    <property type="protein sequence ID" value="RJK92804.1"/>
    <property type="molecule type" value="Genomic_DNA"/>
</dbReference>
<evidence type="ECO:0000256" key="6">
    <source>
        <dbReference type="SAM" id="MobiDB-lite"/>
    </source>
</evidence>
<evidence type="ECO:0000313" key="7">
    <source>
        <dbReference type="EMBL" id="RJK92804.1"/>
    </source>
</evidence>
<proteinExistence type="inferred from homology"/>
<protein>
    <recommendedName>
        <fullName evidence="5">Flagellar protein</fullName>
    </recommendedName>
</protein>
<feature type="compositionally biased region" description="Low complexity" evidence="6">
    <location>
        <begin position="90"/>
        <end position="124"/>
    </location>
</feature>
<evidence type="ECO:0000256" key="3">
    <source>
        <dbReference type="ARBA" id="ARBA00022989"/>
    </source>
</evidence>
<keyword evidence="7" id="KW-0969">Cilium</keyword>
<keyword evidence="5" id="KW-0975">Bacterial flagellum</keyword>
<keyword evidence="2 5" id="KW-0812">Transmembrane</keyword>
<dbReference type="GO" id="GO:0005886">
    <property type="term" value="C:plasma membrane"/>
    <property type="evidence" value="ECO:0007669"/>
    <property type="project" value="UniProtKB-SubCell"/>
</dbReference>
<dbReference type="NCBIfam" id="TIGR03500">
    <property type="entry name" value="FliO_TIGR"/>
    <property type="match status" value="1"/>
</dbReference>
<dbReference type="Proteomes" id="UP000265614">
    <property type="component" value="Unassembled WGS sequence"/>
</dbReference>
<keyword evidence="8" id="KW-1185">Reference proteome</keyword>
<feature type="region of interest" description="Disordered" evidence="6">
    <location>
        <begin position="90"/>
        <end position="125"/>
    </location>
</feature>
<keyword evidence="1 5" id="KW-1003">Cell membrane</keyword>
<dbReference type="GO" id="GO:0044781">
    <property type="term" value="P:bacterial-type flagellum organization"/>
    <property type="evidence" value="ECO:0007669"/>
    <property type="project" value="UniProtKB-UniRule"/>
</dbReference>
<comment type="subcellular location">
    <subcellularLocation>
        <location evidence="5">Cell membrane</location>
    </subcellularLocation>
    <subcellularLocation>
        <location evidence="5">Bacterial flagellum basal body</location>
    </subcellularLocation>
</comment>
<feature type="transmembrane region" description="Helical" evidence="5">
    <location>
        <begin position="6"/>
        <end position="26"/>
    </location>
</feature>
<dbReference type="InterPro" id="IPR022781">
    <property type="entry name" value="Flagellar_biosynth_FliO"/>
</dbReference>
<evidence type="ECO:0000256" key="4">
    <source>
        <dbReference type="ARBA" id="ARBA00023136"/>
    </source>
</evidence>
<evidence type="ECO:0000256" key="5">
    <source>
        <dbReference type="RuleBase" id="RU362064"/>
    </source>
</evidence>
<comment type="similarity">
    <text evidence="5">Belongs to the FliO/MopB family.</text>
</comment>
<reference evidence="7 8" key="1">
    <citation type="submission" date="2018-09" db="EMBL/GenBank/DDBJ databases">
        <title>YIM 75000 draft genome.</title>
        <authorList>
            <person name="Tang S."/>
            <person name="Feng Y."/>
        </authorList>
    </citation>
    <scope>NUCLEOTIDE SEQUENCE [LARGE SCALE GENOMIC DNA]</scope>
    <source>
        <strain evidence="7 8">YIM 75000</strain>
    </source>
</reference>
<evidence type="ECO:0000256" key="1">
    <source>
        <dbReference type="ARBA" id="ARBA00022475"/>
    </source>
</evidence>
<sequence length="147" mass="14392">MIDTVGLVLKVGLSLAAVLGVLWLCARLAARGGAGRAGGAVEVLARQQVGRGAAVTVVRVADRALVLGVTEQGVSLLTDTDLEAVTAASPAAPSAAGGAARTALDGTTPAGPAPGRAPAGPLAGSVLSPATWRAAVDAVRERTVRRA</sequence>
<keyword evidence="7" id="KW-0282">Flagellum</keyword>
<gene>
    <name evidence="7" type="primary">fliO</name>
    <name evidence="7" type="ORF">D5H78_18300</name>
</gene>
<keyword evidence="4 5" id="KW-0472">Membrane</keyword>
<organism evidence="7 8">
    <name type="scientific">Vallicoccus soli</name>
    <dbReference type="NCBI Taxonomy" id="2339232"/>
    <lineage>
        <taxon>Bacteria</taxon>
        <taxon>Bacillati</taxon>
        <taxon>Actinomycetota</taxon>
        <taxon>Actinomycetes</taxon>
        <taxon>Motilibacterales</taxon>
        <taxon>Vallicoccaceae</taxon>
        <taxon>Vallicoccus</taxon>
    </lineage>
</organism>
<keyword evidence="3 5" id="KW-1133">Transmembrane helix</keyword>
<dbReference type="Pfam" id="PF04347">
    <property type="entry name" value="FliO"/>
    <property type="match status" value="1"/>
</dbReference>
<dbReference type="AlphaFoldDB" id="A0A3A3ZCU7"/>
<dbReference type="RefSeq" id="WP_119951939.1">
    <property type="nucleotide sequence ID" value="NZ_QZEZ01000012.1"/>
</dbReference>
<evidence type="ECO:0000256" key="2">
    <source>
        <dbReference type="ARBA" id="ARBA00022692"/>
    </source>
</evidence>